<dbReference type="RefSeq" id="WP_243699576.1">
    <property type="nucleotide sequence ID" value="NZ_CP143053.1"/>
</dbReference>
<dbReference type="EMBL" id="SMCX01000002">
    <property type="protein sequence ID" value="TCW26111.1"/>
    <property type="molecule type" value="Genomic_DNA"/>
</dbReference>
<sequence length="261" mass="27965">MSASADHIVGDRSEAESGGGRVIEGIRLTRATAWLVFPPSLLLAPLSGFLLYMVHATGSDQPWHVWNLLWTAFDIGAEGNAAVWFASAVWLLVGAFAALAAVTTARFRSSWWLFSAVAVTASVDEAGALHERLFVVGDRLAPYLPFDTYYNWVIPGAVIALIVGGLLIRLVLALHRRVAVSLIAAAVVFLSGSLVIESLTGLVDREIGASSTLYLTLMYVEETFELLGVAGAAVALSSMFRVARRPGGLLLTFDGFRSRDA</sequence>
<proteinExistence type="predicted"/>
<keyword evidence="1" id="KW-1133">Transmembrane helix</keyword>
<evidence type="ECO:0000313" key="3">
    <source>
        <dbReference type="Proteomes" id="UP000295805"/>
    </source>
</evidence>
<comment type="caution">
    <text evidence="2">The sequence shown here is derived from an EMBL/GenBank/DDBJ whole genome shotgun (WGS) entry which is preliminary data.</text>
</comment>
<gene>
    <name evidence="2" type="ORF">EDD19_1025</name>
</gene>
<keyword evidence="1" id="KW-0472">Membrane</keyword>
<dbReference type="Proteomes" id="UP000295805">
    <property type="component" value="Unassembled WGS sequence"/>
</dbReference>
<protein>
    <submittedName>
        <fullName evidence="2">Uncharacterized protein</fullName>
    </submittedName>
</protein>
<keyword evidence="1" id="KW-0812">Transmembrane</keyword>
<reference evidence="2 3" key="1">
    <citation type="submission" date="2019-03" db="EMBL/GenBank/DDBJ databases">
        <title>Root nodule microbial communities of legume samples collected from USA, Mexico and Botswana.</title>
        <authorList>
            <person name="Hirsch A."/>
        </authorList>
    </citation>
    <scope>NUCLEOTIDE SEQUENCE [LARGE SCALE GENOMIC DNA]</scope>
    <source>
        <strain evidence="2 3">55</strain>
    </source>
</reference>
<feature type="transmembrane region" description="Helical" evidence="1">
    <location>
        <begin position="81"/>
        <end position="102"/>
    </location>
</feature>
<dbReference type="GeneID" id="89530582"/>
<feature type="transmembrane region" description="Helical" evidence="1">
    <location>
        <begin position="149"/>
        <end position="172"/>
    </location>
</feature>
<dbReference type="AlphaFoldDB" id="A0A4R3ZYM9"/>
<organism evidence="2 3">
    <name type="scientific">Dietzia cinnamea</name>
    <dbReference type="NCBI Taxonomy" id="321318"/>
    <lineage>
        <taxon>Bacteria</taxon>
        <taxon>Bacillati</taxon>
        <taxon>Actinomycetota</taxon>
        <taxon>Actinomycetes</taxon>
        <taxon>Mycobacteriales</taxon>
        <taxon>Dietziaceae</taxon>
        <taxon>Dietzia</taxon>
    </lineage>
</organism>
<feature type="transmembrane region" description="Helical" evidence="1">
    <location>
        <begin position="179"/>
        <end position="203"/>
    </location>
</feature>
<evidence type="ECO:0000256" key="1">
    <source>
        <dbReference type="SAM" id="Phobius"/>
    </source>
</evidence>
<evidence type="ECO:0000313" key="2">
    <source>
        <dbReference type="EMBL" id="TCW26111.1"/>
    </source>
</evidence>
<accession>A0A4R3ZYM9</accession>
<feature type="transmembrane region" description="Helical" evidence="1">
    <location>
        <begin position="223"/>
        <end position="243"/>
    </location>
</feature>
<name>A0A4R3ZYM9_9ACTN</name>
<feature type="transmembrane region" description="Helical" evidence="1">
    <location>
        <begin position="31"/>
        <end position="54"/>
    </location>
</feature>
<feature type="transmembrane region" description="Helical" evidence="1">
    <location>
        <begin position="111"/>
        <end position="129"/>
    </location>
</feature>